<dbReference type="InterPro" id="IPR001647">
    <property type="entry name" value="HTH_TetR"/>
</dbReference>
<dbReference type="InterPro" id="IPR009057">
    <property type="entry name" value="Homeodomain-like_sf"/>
</dbReference>
<dbReference type="RefSeq" id="WP_183123057.1">
    <property type="nucleotide sequence ID" value="NZ_JACJHR010000005.1"/>
</dbReference>
<evidence type="ECO:0000313" key="7">
    <source>
        <dbReference type="Proteomes" id="UP000550260"/>
    </source>
</evidence>
<evidence type="ECO:0000313" key="6">
    <source>
        <dbReference type="EMBL" id="MBB2498508.1"/>
    </source>
</evidence>
<keyword evidence="3" id="KW-0804">Transcription</keyword>
<feature type="domain" description="HTH tetR-type" evidence="5">
    <location>
        <begin position="18"/>
        <end position="78"/>
    </location>
</feature>
<gene>
    <name evidence="6" type="ORF">H5411_05080</name>
</gene>
<dbReference type="GO" id="GO:0003700">
    <property type="term" value="F:DNA-binding transcription factor activity"/>
    <property type="evidence" value="ECO:0007669"/>
    <property type="project" value="TreeGrafter"/>
</dbReference>
<evidence type="ECO:0000259" key="5">
    <source>
        <dbReference type="PROSITE" id="PS50977"/>
    </source>
</evidence>
<dbReference type="PANTHER" id="PTHR30055:SF234">
    <property type="entry name" value="HTH-TYPE TRANSCRIPTIONAL REGULATOR BETI"/>
    <property type="match status" value="1"/>
</dbReference>
<keyword evidence="2 4" id="KW-0238">DNA-binding</keyword>
<dbReference type="Pfam" id="PF00440">
    <property type="entry name" value="TetR_N"/>
    <property type="match status" value="1"/>
</dbReference>
<evidence type="ECO:0000256" key="2">
    <source>
        <dbReference type="ARBA" id="ARBA00023125"/>
    </source>
</evidence>
<feature type="DNA-binding region" description="H-T-H motif" evidence="4">
    <location>
        <begin position="41"/>
        <end position="60"/>
    </location>
</feature>
<dbReference type="Proteomes" id="UP000550260">
    <property type="component" value="Unassembled WGS sequence"/>
</dbReference>
<comment type="caution">
    <text evidence="6">The sequence shown here is derived from an EMBL/GenBank/DDBJ whole genome shotgun (WGS) entry which is preliminary data.</text>
</comment>
<dbReference type="EMBL" id="JACJHR010000005">
    <property type="protein sequence ID" value="MBB2498508.1"/>
    <property type="molecule type" value="Genomic_DNA"/>
</dbReference>
<organism evidence="6 7">
    <name type="scientific">Amycolatopsis echigonensis</name>
    <dbReference type="NCBI Taxonomy" id="2576905"/>
    <lineage>
        <taxon>Bacteria</taxon>
        <taxon>Bacillati</taxon>
        <taxon>Actinomycetota</taxon>
        <taxon>Actinomycetes</taxon>
        <taxon>Pseudonocardiales</taxon>
        <taxon>Pseudonocardiaceae</taxon>
        <taxon>Amycolatopsis</taxon>
    </lineage>
</organism>
<dbReference type="PROSITE" id="PS50977">
    <property type="entry name" value="HTH_TETR_2"/>
    <property type="match status" value="1"/>
</dbReference>
<dbReference type="AlphaFoldDB" id="A0A8E1VUH8"/>
<dbReference type="PANTHER" id="PTHR30055">
    <property type="entry name" value="HTH-TYPE TRANSCRIPTIONAL REGULATOR RUTR"/>
    <property type="match status" value="1"/>
</dbReference>
<dbReference type="PRINTS" id="PR00455">
    <property type="entry name" value="HTHTETR"/>
</dbReference>
<dbReference type="InterPro" id="IPR050109">
    <property type="entry name" value="HTH-type_TetR-like_transc_reg"/>
</dbReference>
<accession>A0A8E1VUH8</accession>
<evidence type="ECO:0000256" key="3">
    <source>
        <dbReference type="ARBA" id="ARBA00023163"/>
    </source>
</evidence>
<evidence type="ECO:0000256" key="4">
    <source>
        <dbReference type="PROSITE-ProRule" id="PRU00335"/>
    </source>
</evidence>
<dbReference type="GO" id="GO:0000976">
    <property type="term" value="F:transcription cis-regulatory region binding"/>
    <property type="evidence" value="ECO:0007669"/>
    <property type="project" value="TreeGrafter"/>
</dbReference>
<protein>
    <submittedName>
        <fullName evidence="6">TetR/AcrR family transcriptional regulator</fullName>
    </submittedName>
</protein>
<sequence length="213" mass="22785">MEPVKRGYHAPLRERQAAQTRARIAEAAAEEFSEHGWAGTTVAAIAARAGVTPQAVYQAVGTKAALLIRAVETAVAGSGDDVMLADRPSFAAVYEPGLSQKQRIRAYAAATADAYHRAAALFLVLQDAARSDPSAAEMATAGADRRLEENRRLASLLRPGSDESALAVLADTIWVLTGPGVYADLVHRRGWTAQRYRAFLETMLDTAIHSIDA</sequence>
<proteinExistence type="predicted"/>
<dbReference type="Gene3D" id="1.10.357.10">
    <property type="entry name" value="Tetracycline Repressor, domain 2"/>
    <property type="match status" value="1"/>
</dbReference>
<evidence type="ECO:0000256" key="1">
    <source>
        <dbReference type="ARBA" id="ARBA00023015"/>
    </source>
</evidence>
<keyword evidence="1" id="KW-0805">Transcription regulation</keyword>
<dbReference type="SUPFAM" id="SSF46689">
    <property type="entry name" value="Homeodomain-like"/>
    <property type="match status" value="1"/>
</dbReference>
<reference evidence="6 7" key="1">
    <citation type="submission" date="2020-08" db="EMBL/GenBank/DDBJ databases">
        <title>Amycolatopsis echigonensis JCM 21831.</title>
        <authorList>
            <person name="Tedsree N."/>
            <person name="Kuncharoen N."/>
            <person name="Likhitwitayawuid K."/>
            <person name="Tanasupawat S."/>
        </authorList>
    </citation>
    <scope>NUCLEOTIDE SEQUENCE [LARGE SCALE GENOMIC DNA]</scope>
    <source>
        <strain evidence="6 7">JCM 21831</strain>
    </source>
</reference>
<name>A0A8E1VUH8_9PSEU</name>